<gene>
    <name evidence="8" type="ORF">H0I39_10850</name>
</gene>
<feature type="transmembrane region" description="Helical" evidence="7">
    <location>
        <begin position="179"/>
        <end position="202"/>
    </location>
</feature>
<keyword evidence="5 7" id="KW-0472">Membrane</keyword>
<dbReference type="PANTHER" id="PTHR30213:SF1">
    <property type="entry name" value="INNER MEMBRANE PROTEIN YHJD"/>
    <property type="match status" value="1"/>
</dbReference>
<evidence type="ECO:0000256" key="4">
    <source>
        <dbReference type="ARBA" id="ARBA00022989"/>
    </source>
</evidence>
<comment type="subcellular location">
    <subcellularLocation>
        <location evidence="1">Cell membrane</location>
        <topology evidence="1">Multi-pass membrane protein</topology>
    </subcellularLocation>
</comment>
<feature type="transmembrane region" description="Helical" evidence="7">
    <location>
        <begin position="127"/>
        <end position="146"/>
    </location>
</feature>
<feature type="region of interest" description="Disordered" evidence="6">
    <location>
        <begin position="397"/>
        <end position="442"/>
    </location>
</feature>
<proteinExistence type="predicted"/>
<dbReference type="AlphaFoldDB" id="A0A853IND4"/>
<dbReference type="RefSeq" id="WP_180550484.1">
    <property type="nucleotide sequence ID" value="NZ_JACCKX010000001.1"/>
</dbReference>
<evidence type="ECO:0000256" key="5">
    <source>
        <dbReference type="ARBA" id="ARBA00023136"/>
    </source>
</evidence>
<keyword evidence="2" id="KW-1003">Cell membrane</keyword>
<protein>
    <submittedName>
        <fullName evidence="8">YihY/virulence factor BrkB family protein</fullName>
    </submittedName>
</protein>
<feature type="transmembrane region" description="Helical" evidence="7">
    <location>
        <begin position="248"/>
        <end position="271"/>
    </location>
</feature>
<evidence type="ECO:0000256" key="6">
    <source>
        <dbReference type="SAM" id="MobiDB-lite"/>
    </source>
</evidence>
<accession>A0A853IND4</accession>
<evidence type="ECO:0000256" key="1">
    <source>
        <dbReference type="ARBA" id="ARBA00004651"/>
    </source>
</evidence>
<feature type="compositionally biased region" description="Basic and acidic residues" evidence="6">
    <location>
        <begin position="411"/>
        <end position="437"/>
    </location>
</feature>
<dbReference type="GO" id="GO:0005886">
    <property type="term" value="C:plasma membrane"/>
    <property type="evidence" value="ECO:0007669"/>
    <property type="project" value="UniProtKB-SubCell"/>
</dbReference>
<keyword evidence="4 7" id="KW-1133">Transmembrane helix</keyword>
<sequence>MVTTAADSAPVDAATATAVAAATGAAPTAPVVPKLFQGRLRVFYPLYRAFELWSDADGLRMSAAMSFYGILSLAPLLVLIVAVLGWWLDRQMLETSLITQIGGVVGQQGAEVIKAAIASAQEPGKGLFASLLAFVLLLVGATGVFAELQSALERLWTQGTGVDAVDAWWHTATLRLRGVAYILAFGFLMLVSTVIASLLSLLEQWAGSRFEMKLVLATLNQAISFLITTGLFVALMRMSAGPQPSLRYLLRGAAVGALLFGVGKYALALYLSTAAVVSAYGAAGSLVVLLMWIYFAAAVLLFAASVARVMAERHGQFSPAPTPPPAAAVTGLKAEARAQGDDMTAQASTAAVAAALAGDEGPAQRPARRQAVAVPRSHEALALLISVAAAWLMTRPKAGSTEAPPAWAAREAARPPRPRDEQSAPSRGDERARERGDAQASPAWLGAAVVAARALRAGVRLAQGAAQPSKRDDDGLRLHAPRALRQWGERAVDSHASSLGTHWRQWRERQSLTHAERVVARDVQALRDALRKR</sequence>
<evidence type="ECO:0000313" key="8">
    <source>
        <dbReference type="EMBL" id="NZA02123.1"/>
    </source>
</evidence>
<dbReference type="PANTHER" id="PTHR30213">
    <property type="entry name" value="INNER MEMBRANE PROTEIN YHJD"/>
    <property type="match status" value="1"/>
</dbReference>
<evidence type="ECO:0000256" key="3">
    <source>
        <dbReference type="ARBA" id="ARBA00022692"/>
    </source>
</evidence>
<feature type="transmembrane region" description="Helical" evidence="7">
    <location>
        <begin position="277"/>
        <end position="304"/>
    </location>
</feature>
<reference evidence="8 9" key="1">
    <citation type="submission" date="2020-07" db="EMBL/GenBank/DDBJ databases">
        <authorList>
            <person name="Maaloum M."/>
        </authorList>
    </citation>
    <scope>NUCLEOTIDE SEQUENCE [LARGE SCALE GENOMIC DNA]</scope>
    <source>
        <strain evidence="8 9">GCS-AN-3</strain>
    </source>
</reference>
<keyword evidence="3 7" id="KW-0812">Transmembrane</keyword>
<keyword evidence="9" id="KW-1185">Reference proteome</keyword>
<evidence type="ECO:0000313" key="9">
    <source>
        <dbReference type="Proteomes" id="UP000589716"/>
    </source>
</evidence>
<dbReference type="Pfam" id="PF03631">
    <property type="entry name" value="Virul_fac_BrkB"/>
    <property type="match status" value="1"/>
</dbReference>
<name>A0A853IND4_9BURK</name>
<feature type="transmembrane region" description="Helical" evidence="7">
    <location>
        <begin position="214"/>
        <end position="236"/>
    </location>
</feature>
<evidence type="ECO:0000256" key="7">
    <source>
        <dbReference type="SAM" id="Phobius"/>
    </source>
</evidence>
<dbReference type="Proteomes" id="UP000589716">
    <property type="component" value="Unassembled WGS sequence"/>
</dbReference>
<evidence type="ECO:0000256" key="2">
    <source>
        <dbReference type="ARBA" id="ARBA00022475"/>
    </source>
</evidence>
<dbReference type="InterPro" id="IPR017039">
    <property type="entry name" value="Virul_fac_BrkB"/>
</dbReference>
<feature type="transmembrane region" description="Helical" evidence="7">
    <location>
        <begin position="67"/>
        <end position="88"/>
    </location>
</feature>
<comment type="caution">
    <text evidence="8">The sequence shown here is derived from an EMBL/GenBank/DDBJ whole genome shotgun (WGS) entry which is preliminary data.</text>
</comment>
<organism evidence="8 9">
    <name type="scientific">Ottowia beijingensis</name>
    <dbReference type="NCBI Taxonomy" id="1207057"/>
    <lineage>
        <taxon>Bacteria</taxon>
        <taxon>Pseudomonadati</taxon>
        <taxon>Pseudomonadota</taxon>
        <taxon>Betaproteobacteria</taxon>
        <taxon>Burkholderiales</taxon>
        <taxon>Comamonadaceae</taxon>
        <taxon>Ottowia</taxon>
    </lineage>
</organism>
<dbReference type="EMBL" id="JACCKX010000001">
    <property type="protein sequence ID" value="NZA02123.1"/>
    <property type="molecule type" value="Genomic_DNA"/>
</dbReference>